<dbReference type="GO" id="GO:0016020">
    <property type="term" value="C:membrane"/>
    <property type="evidence" value="ECO:0007669"/>
    <property type="project" value="TreeGrafter"/>
</dbReference>
<dbReference type="Proteomes" id="UP000594262">
    <property type="component" value="Unplaced"/>
</dbReference>
<evidence type="ECO:0000256" key="8">
    <source>
        <dbReference type="ARBA" id="ARBA00022833"/>
    </source>
</evidence>
<dbReference type="InterPro" id="IPR050344">
    <property type="entry name" value="Peptidase_M1_aminopeptidases"/>
</dbReference>
<dbReference type="GO" id="GO:0005737">
    <property type="term" value="C:cytoplasm"/>
    <property type="evidence" value="ECO:0007669"/>
    <property type="project" value="UniProtKB-SubCell"/>
</dbReference>
<evidence type="ECO:0000259" key="15">
    <source>
        <dbReference type="Pfam" id="PF01433"/>
    </source>
</evidence>
<evidence type="ECO:0000256" key="3">
    <source>
        <dbReference type="ARBA" id="ARBA00022438"/>
    </source>
</evidence>
<dbReference type="Pfam" id="PF01433">
    <property type="entry name" value="Peptidase_M1"/>
    <property type="match status" value="1"/>
</dbReference>
<feature type="domain" description="ERAP1-like C-terminal" evidence="16">
    <location>
        <begin position="535"/>
        <end position="846"/>
    </location>
</feature>
<keyword evidence="4" id="KW-0963">Cytoplasm</keyword>
<dbReference type="CDD" id="cd09601">
    <property type="entry name" value="M1_APN-Q_like"/>
    <property type="match status" value="1"/>
</dbReference>
<dbReference type="EC" id="3.4.11.-" evidence="14"/>
<keyword evidence="7 14" id="KW-0378">Hydrolase</keyword>
<evidence type="ECO:0000256" key="2">
    <source>
        <dbReference type="ARBA" id="ARBA00010136"/>
    </source>
</evidence>
<feature type="binding site" evidence="12">
    <location>
        <position position="307"/>
    </location>
    <ligand>
        <name>Zn(2+)</name>
        <dbReference type="ChEBI" id="CHEBI:29105"/>
        <note>catalytic</note>
    </ligand>
</feature>
<dbReference type="InterPro" id="IPR024571">
    <property type="entry name" value="ERAP1-like_C_dom"/>
</dbReference>
<dbReference type="InterPro" id="IPR045357">
    <property type="entry name" value="Aminopeptidase_N-like_N"/>
</dbReference>
<feature type="domain" description="Aminopeptidase N-like N-terminal" evidence="17">
    <location>
        <begin position="14"/>
        <end position="200"/>
    </location>
</feature>
<evidence type="ECO:0000256" key="13">
    <source>
        <dbReference type="PIRSR" id="PIRSR634016-4"/>
    </source>
</evidence>
<dbReference type="Gene3D" id="1.10.390.10">
    <property type="entry name" value="Neutral Protease Domain 2"/>
    <property type="match status" value="1"/>
</dbReference>
<keyword evidence="19" id="KW-1185">Reference proteome</keyword>
<dbReference type="GO" id="GO:0006508">
    <property type="term" value="P:proteolysis"/>
    <property type="evidence" value="ECO:0007669"/>
    <property type="project" value="UniProtKB-KW"/>
</dbReference>
<dbReference type="RefSeq" id="XP_066915619.1">
    <property type="nucleotide sequence ID" value="XM_067059518.1"/>
</dbReference>
<protein>
    <recommendedName>
        <fullName evidence="14">Aminopeptidase</fullName>
        <ecNumber evidence="14">3.4.11.-</ecNumber>
    </recommendedName>
</protein>
<dbReference type="Gene3D" id="2.60.40.1730">
    <property type="entry name" value="tricorn interacting facor f3 domain"/>
    <property type="match status" value="1"/>
</dbReference>
<dbReference type="FunFam" id="2.60.40.1910:FF:000002">
    <property type="entry name" value="Aminopeptidase"/>
    <property type="match status" value="1"/>
</dbReference>
<dbReference type="GO" id="GO:0008270">
    <property type="term" value="F:zinc ion binding"/>
    <property type="evidence" value="ECO:0007669"/>
    <property type="project" value="UniProtKB-UniRule"/>
</dbReference>
<evidence type="ECO:0000256" key="9">
    <source>
        <dbReference type="ARBA" id="ARBA00023049"/>
    </source>
</evidence>
<dbReference type="Gene3D" id="2.60.40.1910">
    <property type="match status" value="1"/>
</dbReference>
<dbReference type="Pfam" id="PF11838">
    <property type="entry name" value="ERAP1_C"/>
    <property type="match status" value="1"/>
</dbReference>
<reference evidence="18" key="1">
    <citation type="submission" date="2021-01" db="UniProtKB">
        <authorList>
            <consortium name="EnsemblMetazoa"/>
        </authorList>
    </citation>
    <scope>IDENTIFICATION</scope>
</reference>
<comment type="cofactor">
    <cofactor evidence="12 14">
        <name>Zn(2+)</name>
        <dbReference type="ChEBI" id="CHEBI:29105"/>
    </cofactor>
    <text evidence="12 14">Binds 1 zinc ion per subunit.</text>
</comment>
<comment type="catalytic activity">
    <reaction evidence="10">
        <text>Release of an N-terminal amino acid, preferentially alanine, from a wide range of peptides, amides and arylamides.</text>
        <dbReference type="EC" id="3.4.11.14"/>
    </reaction>
</comment>
<sequence length="866" mass="98666">MAKEFKRLSTSVRPSNYNVTFHPNLETFKFTGSETVDIEVRRDTKRIQVNSLDIVIDEAEFHSETISYKCAESDIVYDKETEIVIFNFPNTLPKGNATLKLKFTGELNDKMKGFYRSKYTTQGGEEKYMGVTQFEATDARRAFPCWDEPAIKATFDITMIAPKDLVVLSNMDVKEEKPFAEDETHKVVSFNKSPIMSTYLVAFVVGEFEYVEGRTTDDIAVKVYTPCGKTEQGKFALDISLKTLPFYADYFGIKYPLPKMDLIAIPDFAAGAMENWGLVTYRETCLLVDEKETSITAKQWVALVVGHEIAHQWFGNLTTMEWWTDLWLNEGFASWIEYLCVDFCCPDFHIWKQFVSTDYTKALELDALKNSHPIEVEVKNPAEIDEIFDAISYSKGASVIRMLHNWIGEKDFKSGLHSYLTTFSYKNGKTKDLWHHLQMKSGKPVSTVMNTWTSQMGYPVISVCDEHTKDGSRILTLDAKKFNSDGSQEGSDAKWDVPIWVATKSSKGESCYDTLVNGNDFPMNLHIQGCQQDDWIKLNPGQVGFYRINYSPEMLQRLIPSIQSLGSVDRLGLESDLFALAYSGYTTTNNFLDILNGYRSENDFVVWSNIDQNLSCLGILLQNTDHYENYKKFVLSFFKPLADKLGWEPQEGESPLTGMLRGKAIRRLGLCGDADVVAKCQQMFQAHVDGSESIPADLRDAVYCTVSRNGDEETFNNMVKLYNDTTHMEEQGRLVRVLGFNQDEAIIQKALDFCMSDKVRSGDTVFALAGCTGSLLGRRMTWRTVKDNWEELYGRYQGGFLLSRLIKISTENFVTQEEEDDVTNFFSGKEVPAAERVIRQSIESIQCNKRWLARDKDVIIDWLSKN</sequence>
<dbReference type="InterPro" id="IPR034016">
    <property type="entry name" value="M1_APN-typ"/>
</dbReference>
<name>A0A7M5VDA1_9CNID</name>
<dbReference type="SUPFAM" id="SSF55486">
    <property type="entry name" value="Metalloproteases ('zincins'), catalytic domain"/>
    <property type="match status" value="1"/>
</dbReference>
<dbReference type="Gene3D" id="1.25.50.20">
    <property type="match status" value="1"/>
</dbReference>
<dbReference type="GO" id="GO:0016285">
    <property type="term" value="F:alanyl aminopeptidase activity"/>
    <property type="evidence" value="ECO:0007669"/>
    <property type="project" value="UniProtKB-EC"/>
</dbReference>
<evidence type="ECO:0000256" key="7">
    <source>
        <dbReference type="ARBA" id="ARBA00022801"/>
    </source>
</evidence>
<evidence type="ECO:0000259" key="16">
    <source>
        <dbReference type="Pfam" id="PF11838"/>
    </source>
</evidence>
<dbReference type="FunFam" id="2.60.40.1730:FF:000002">
    <property type="entry name" value="Aminopeptidase"/>
    <property type="match status" value="1"/>
</dbReference>
<evidence type="ECO:0000256" key="14">
    <source>
        <dbReference type="RuleBase" id="RU364040"/>
    </source>
</evidence>
<keyword evidence="9 14" id="KW-0482">Metalloprotease</keyword>
<keyword evidence="5 14" id="KW-0645">Protease</keyword>
<evidence type="ECO:0000256" key="12">
    <source>
        <dbReference type="PIRSR" id="PIRSR634016-3"/>
    </source>
</evidence>
<evidence type="ECO:0000256" key="6">
    <source>
        <dbReference type="ARBA" id="ARBA00022723"/>
    </source>
</evidence>
<dbReference type="GO" id="GO:0042277">
    <property type="term" value="F:peptide binding"/>
    <property type="evidence" value="ECO:0007669"/>
    <property type="project" value="TreeGrafter"/>
</dbReference>
<dbReference type="SUPFAM" id="SSF63737">
    <property type="entry name" value="Leukotriene A4 hydrolase N-terminal domain"/>
    <property type="match status" value="1"/>
</dbReference>
<evidence type="ECO:0000256" key="11">
    <source>
        <dbReference type="PIRSR" id="PIRSR634016-1"/>
    </source>
</evidence>
<evidence type="ECO:0000256" key="10">
    <source>
        <dbReference type="ARBA" id="ARBA00052895"/>
    </source>
</evidence>
<comment type="subcellular location">
    <subcellularLocation>
        <location evidence="1">Cytoplasm</location>
    </subcellularLocation>
</comment>
<accession>A0A7M5VDA1</accession>
<dbReference type="GO" id="GO:0043171">
    <property type="term" value="P:peptide catabolic process"/>
    <property type="evidence" value="ECO:0007669"/>
    <property type="project" value="TreeGrafter"/>
</dbReference>
<keyword evidence="8 12" id="KW-0862">Zinc</keyword>
<feature type="site" description="Transition state stabilizer" evidence="13">
    <location>
        <position position="393"/>
    </location>
</feature>
<dbReference type="InterPro" id="IPR027268">
    <property type="entry name" value="Peptidase_M4/M1_CTD_sf"/>
</dbReference>
<dbReference type="EnsemblMetazoa" id="CLYHEMT007678.1">
    <property type="protein sequence ID" value="CLYHEMP007678.1"/>
    <property type="gene ID" value="CLYHEMG007678"/>
</dbReference>
<feature type="active site" description="Proton acceptor" evidence="11">
    <location>
        <position position="308"/>
    </location>
</feature>
<comment type="similarity">
    <text evidence="2 14">Belongs to the peptidase M1 family.</text>
</comment>
<evidence type="ECO:0000256" key="4">
    <source>
        <dbReference type="ARBA" id="ARBA00022490"/>
    </source>
</evidence>
<dbReference type="OrthoDB" id="6018338at2759"/>
<dbReference type="InterPro" id="IPR001930">
    <property type="entry name" value="Peptidase_M1"/>
</dbReference>
<evidence type="ECO:0000313" key="18">
    <source>
        <dbReference type="EnsemblMetazoa" id="CLYHEMP007678.1"/>
    </source>
</evidence>
<dbReference type="PANTHER" id="PTHR11533">
    <property type="entry name" value="PROTEASE M1 ZINC METALLOPROTEASE"/>
    <property type="match status" value="1"/>
</dbReference>
<dbReference type="AlphaFoldDB" id="A0A7M5VDA1"/>
<evidence type="ECO:0000256" key="1">
    <source>
        <dbReference type="ARBA" id="ARBA00004496"/>
    </source>
</evidence>
<dbReference type="GeneID" id="136802756"/>
<evidence type="ECO:0000313" key="19">
    <source>
        <dbReference type="Proteomes" id="UP000594262"/>
    </source>
</evidence>
<feature type="binding site" evidence="12">
    <location>
        <position position="330"/>
    </location>
    <ligand>
        <name>Zn(2+)</name>
        <dbReference type="ChEBI" id="CHEBI:29105"/>
        <note>catalytic</note>
    </ligand>
</feature>
<keyword evidence="6 12" id="KW-0479">Metal-binding</keyword>
<evidence type="ECO:0000259" key="17">
    <source>
        <dbReference type="Pfam" id="PF17900"/>
    </source>
</evidence>
<keyword evidence="3 14" id="KW-0031">Aminopeptidase</keyword>
<dbReference type="GO" id="GO:0070006">
    <property type="term" value="F:metalloaminopeptidase activity"/>
    <property type="evidence" value="ECO:0007669"/>
    <property type="project" value="TreeGrafter"/>
</dbReference>
<dbReference type="FunFam" id="1.25.50.20:FF:000002">
    <property type="entry name" value="Aminopeptidase"/>
    <property type="match status" value="1"/>
</dbReference>
<evidence type="ECO:0000256" key="5">
    <source>
        <dbReference type="ARBA" id="ARBA00022670"/>
    </source>
</evidence>
<dbReference type="InterPro" id="IPR042097">
    <property type="entry name" value="Aminopeptidase_N-like_N_sf"/>
</dbReference>
<proteinExistence type="inferred from homology"/>
<feature type="domain" description="Peptidase M1 membrane alanine aminopeptidase" evidence="15">
    <location>
        <begin position="235"/>
        <end position="452"/>
    </location>
</feature>
<dbReference type="PANTHER" id="PTHR11533:SF174">
    <property type="entry name" value="PUROMYCIN-SENSITIVE AMINOPEPTIDASE-RELATED"/>
    <property type="match status" value="1"/>
</dbReference>
<dbReference type="Pfam" id="PF17900">
    <property type="entry name" value="Peptidase_M1_N"/>
    <property type="match status" value="1"/>
</dbReference>
<dbReference type="InterPro" id="IPR014782">
    <property type="entry name" value="Peptidase_M1_dom"/>
</dbReference>
<feature type="binding site" evidence="12">
    <location>
        <position position="311"/>
    </location>
    <ligand>
        <name>Zn(2+)</name>
        <dbReference type="ChEBI" id="CHEBI:29105"/>
        <note>catalytic</note>
    </ligand>
</feature>
<dbReference type="GO" id="GO:0005615">
    <property type="term" value="C:extracellular space"/>
    <property type="evidence" value="ECO:0007669"/>
    <property type="project" value="TreeGrafter"/>
</dbReference>
<dbReference type="FunFam" id="1.10.390.10:FF:000001">
    <property type="entry name" value="Aminopeptidase"/>
    <property type="match status" value="1"/>
</dbReference>
<dbReference type="PRINTS" id="PR00756">
    <property type="entry name" value="ALADIPTASE"/>
</dbReference>
<organism evidence="18 19">
    <name type="scientific">Clytia hemisphaerica</name>
    <dbReference type="NCBI Taxonomy" id="252671"/>
    <lineage>
        <taxon>Eukaryota</taxon>
        <taxon>Metazoa</taxon>
        <taxon>Cnidaria</taxon>
        <taxon>Hydrozoa</taxon>
        <taxon>Hydroidolina</taxon>
        <taxon>Leptothecata</taxon>
        <taxon>Obeliida</taxon>
        <taxon>Clytiidae</taxon>
        <taxon>Clytia</taxon>
    </lineage>
</organism>